<dbReference type="InterPro" id="IPR011460">
    <property type="entry name" value="Lcl_C"/>
</dbReference>
<gene>
    <name evidence="2" type="ORF">QJT81_16145</name>
</gene>
<dbReference type="EMBL" id="CP124756">
    <property type="protein sequence ID" value="WGZ93325.1"/>
    <property type="molecule type" value="Genomic_DNA"/>
</dbReference>
<dbReference type="AlphaFoldDB" id="A0AA95HC00"/>
<feature type="domain" description="Lcl C-terminal" evidence="1">
    <location>
        <begin position="200"/>
        <end position="319"/>
    </location>
</feature>
<protein>
    <submittedName>
        <fullName evidence="2">DUF1566 domain-containing protein</fullName>
    </submittedName>
</protein>
<sequence length="404" mass="43036">MDMNRVLISVVILSVLTGCGGGGGGLSAEDQAAQAAAAAQTVASAKEIISTTVPKVTKSASDAKTASAAVAALATPVEQQATSYQESNVVAALNTLKGYVTQAAESAAQAEAQQALVTKLQADTQASQDLALLQKAAQQAQQAATLAEQARLAAEQALQDAQTAVTNLTAAMKVADAAKRYTKLDAGGNTLPASAPSWACVKDNTTGLIWEMKTDDPKNPGPRDKSWRYKHMHNSGGYAITTDLYGKTLCNGIFSCDPYSYIDMMNQQVGLCGKNNWRLPKMVELGSIAQINADERPPHIERSIFKDLPDAKAAYCSENMITDVTQCGYNPIPNPVPRNPDGRIECNYQGVDFGNEFLPNLPHDRPHLELSIAVALRHYGEVADGKDYAYGAANWLCSTRLVTQ</sequence>
<dbReference type="KEGG" id="tput:QJT81_16145"/>
<organism evidence="2">
    <name type="scientific">Candidatus Thiothrix putei</name>
    <dbReference type="NCBI Taxonomy" id="3080811"/>
    <lineage>
        <taxon>Bacteria</taxon>
        <taxon>Pseudomonadati</taxon>
        <taxon>Pseudomonadota</taxon>
        <taxon>Gammaproteobacteria</taxon>
        <taxon>Thiotrichales</taxon>
        <taxon>Thiotrichaceae</taxon>
        <taxon>Thiothrix</taxon>
    </lineage>
</organism>
<dbReference type="PROSITE" id="PS51257">
    <property type="entry name" value="PROKAR_LIPOPROTEIN"/>
    <property type="match status" value="1"/>
</dbReference>
<evidence type="ECO:0000313" key="2">
    <source>
        <dbReference type="EMBL" id="WGZ93325.1"/>
    </source>
</evidence>
<name>A0AA95HC00_9GAMM</name>
<proteinExistence type="predicted"/>
<reference evidence="2" key="2">
    <citation type="submission" date="2023-04" db="EMBL/GenBank/DDBJ databases">
        <authorList>
            <person name="Beletskiy A.V."/>
            <person name="Mardanov A.V."/>
            <person name="Ravin N.V."/>
        </authorList>
    </citation>
    <scope>NUCLEOTIDE SEQUENCE</scope>
    <source>
        <strain evidence="2">GKL-02</strain>
    </source>
</reference>
<dbReference type="Proteomes" id="UP001301326">
    <property type="component" value="Chromosome"/>
</dbReference>
<accession>A0AA95HC00</accession>
<dbReference type="Pfam" id="PF07603">
    <property type="entry name" value="Lcl_C"/>
    <property type="match status" value="1"/>
</dbReference>
<reference evidence="2" key="1">
    <citation type="journal article" date="2023" name="Int. J. Mol. Sci.">
        <title>Metagenomics Revealed a New Genus 'Candidatus Thiocaldithrix dubininis' gen. nov., sp. nov. and a New Species 'Candidatus Thiothrix putei' sp. nov. in the Family Thiotrichaceae, Some Members of Which Have Traits of Both Na+- and H+-Motive Energetics.</title>
        <authorList>
            <person name="Ravin N.V."/>
            <person name="Muntyan M.S."/>
            <person name="Smolyakov D.D."/>
            <person name="Rudenko T.S."/>
            <person name="Beletsky A.V."/>
            <person name="Mardanov A.V."/>
            <person name="Grabovich M.Y."/>
        </authorList>
    </citation>
    <scope>NUCLEOTIDE SEQUENCE</scope>
    <source>
        <strain evidence="2">GKL-02</strain>
    </source>
</reference>
<evidence type="ECO:0000259" key="1">
    <source>
        <dbReference type="Pfam" id="PF07603"/>
    </source>
</evidence>